<protein>
    <recommendedName>
        <fullName evidence="3 10">DNA-directed RNA polymerase subunit omega</fullName>
        <shortName evidence="10">RNAP omega subunit</shortName>
        <ecNumber evidence="2 10">2.7.7.6</ecNumber>
    </recommendedName>
    <alternativeName>
        <fullName evidence="10">RNA polymerase omega subunit</fullName>
    </alternativeName>
    <alternativeName>
        <fullName evidence="8 10">Transcriptase subunit omega</fullName>
    </alternativeName>
</protein>
<evidence type="ECO:0000256" key="9">
    <source>
        <dbReference type="ARBA" id="ARBA00048552"/>
    </source>
</evidence>
<comment type="caution">
    <text evidence="11">The sequence shown here is derived from an EMBL/GenBank/DDBJ whole genome shotgun (WGS) entry which is preliminary data.</text>
</comment>
<keyword evidence="7 10" id="KW-0804">Transcription</keyword>
<gene>
    <name evidence="10 11" type="primary">rpoZ</name>
    <name evidence="11" type="ORF">DRP44_08080</name>
</gene>
<dbReference type="NCBIfam" id="TIGR00690">
    <property type="entry name" value="rpoZ"/>
    <property type="match status" value="1"/>
</dbReference>
<dbReference type="HAMAP" id="MF_00366">
    <property type="entry name" value="RNApol_bact_RpoZ"/>
    <property type="match status" value="1"/>
</dbReference>
<dbReference type="InterPro" id="IPR036161">
    <property type="entry name" value="RPB6/omega-like_sf"/>
</dbReference>
<evidence type="ECO:0000313" key="12">
    <source>
        <dbReference type="Proteomes" id="UP000282321"/>
    </source>
</evidence>
<accession>A0A660S672</accession>
<dbReference type="InterPro" id="IPR006110">
    <property type="entry name" value="Pol_omega/Rpo6/RPB6"/>
</dbReference>
<name>A0A660S672_UNCT6</name>
<dbReference type="AlphaFoldDB" id="A0A660S672"/>
<comment type="subunit">
    <text evidence="10">The RNAP catalytic core consists of 2 alpha, 1 beta, 1 beta' and 1 omega subunit. When a sigma factor is associated with the core the holoenzyme is formed, which can initiate transcription.</text>
</comment>
<keyword evidence="4 10" id="KW-0240">DNA-directed RNA polymerase</keyword>
<evidence type="ECO:0000256" key="10">
    <source>
        <dbReference type="HAMAP-Rule" id="MF_00366"/>
    </source>
</evidence>
<organism evidence="11 12">
    <name type="scientific">candidate division TA06 bacterium</name>
    <dbReference type="NCBI Taxonomy" id="2250710"/>
    <lineage>
        <taxon>Bacteria</taxon>
        <taxon>Bacteria division TA06</taxon>
    </lineage>
</organism>
<evidence type="ECO:0000256" key="7">
    <source>
        <dbReference type="ARBA" id="ARBA00023163"/>
    </source>
</evidence>
<dbReference type="SUPFAM" id="SSF63562">
    <property type="entry name" value="RPB6/omega subunit-like"/>
    <property type="match status" value="1"/>
</dbReference>
<evidence type="ECO:0000313" key="11">
    <source>
        <dbReference type="EMBL" id="RKX64566.1"/>
    </source>
</evidence>
<sequence>MKKEFFSIEEIWKRYPNKYLAVILTAKKARKINQEYVDALKMEEAIGEILDRPKEKPTILALKDILENPIKIEEDV</sequence>
<evidence type="ECO:0000256" key="2">
    <source>
        <dbReference type="ARBA" id="ARBA00012418"/>
    </source>
</evidence>
<proteinExistence type="inferred from homology"/>
<evidence type="ECO:0000256" key="3">
    <source>
        <dbReference type="ARBA" id="ARBA00013725"/>
    </source>
</evidence>
<dbReference type="EMBL" id="QNBC01000150">
    <property type="protein sequence ID" value="RKX64566.1"/>
    <property type="molecule type" value="Genomic_DNA"/>
</dbReference>
<comment type="catalytic activity">
    <reaction evidence="9 10">
        <text>RNA(n) + a ribonucleoside 5'-triphosphate = RNA(n+1) + diphosphate</text>
        <dbReference type="Rhea" id="RHEA:21248"/>
        <dbReference type="Rhea" id="RHEA-COMP:14527"/>
        <dbReference type="Rhea" id="RHEA-COMP:17342"/>
        <dbReference type="ChEBI" id="CHEBI:33019"/>
        <dbReference type="ChEBI" id="CHEBI:61557"/>
        <dbReference type="ChEBI" id="CHEBI:140395"/>
        <dbReference type="EC" id="2.7.7.6"/>
    </reaction>
</comment>
<dbReference type="GO" id="GO:0003677">
    <property type="term" value="F:DNA binding"/>
    <property type="evidence" value="ECO:0007669"/>
    <property type="project" value="UniProtKB-UniRule"/>
</dbReference>
<keyword evidence="6 10" id="KW-0548">Nucleotidyltransferase</keyword>
<evidence type="ECO:0000256" key="8">
    <source>
        <dbReference type="ARBA" id="ARBA00029924"/>
    </source>
</evidence>
<dbReference type="Proteomes" id="UP000282321">
    <property type="component" value="Unassembled WGS sequence"/>
</dbReference>
<dbReference type="GO" id="GO:0006351">
    <property type="term" value="P:DNA-templated transcription"/>
    <property type="evidence" value="ECO:0007669"/>
    <property type="project" value="UniProtKB-UniRule"/>
</dbReference>
<comment type="similarity">
    <text evidence="1 10">Belongs to the RNA polymerase subunit omega family.</text>
</comment>
<evidence type="ECO:0000256" key="1">
    <source>
        <dbReference type="ARBA" id="ARBA00006711"/>
    </source>
</evidence>
<comment type="function">
    <text evidence="10">Promotes RNA polymerase assembly. Latches the N- and C-terminal regions of the beta' subunit thereby facilitating its interaction with the beta and alpha subunits.</text>
</comment>
<evidence type="ECO:0000256" key="6">
    <source>
        <dbReference type="ARBA" id="ARBA00022695"/>
    </source>
</evidence>
<dbReference type="EC" id="2.7.7.6" evidence="2 10"/>
<evidence type="ECO:0000256" key="5">
    <source>
        <dbReference type="ARBA" id="ARBA00022679"/>
    </source>
</evidence>
<evidence type="ECO:0000256" key="4">
    <source>
        <dbReference type="ARBA" id="ARBA00022478"/>
    </source>
</evidence>
<dbReference type="Gene3D" id="3.90.940.10">
    <property type="match status" value="1"/>
</dbReference>
<dbReference type="Pfam" id="PF01192">
    <property type="entry name" value="RNA_pol_Rpb6"/>
    <property type="match status" value="1"/>
</dbReference>
<dbReference type="GO" id="GO:0000428">
    <property type="term" value="C:DNA-directed RNA polymerase complex"/>
    <property type="evidence" value="ECO:0007669"/>
    <property type="project" value="UniProtKB-KW"/>
</dbReference>
<dbReference type="InterPro" id="IPR003716">
    <property type="entry name" value="DNA-dir_RNA_pol_omega"/>
</dbReference>
<dbReference type="SMART" id="SM01409">
    <property type="entry name" value="RNA_pol_Rpb6"/>
    <property type="match status" value="1"/>
</dbReference>
<dbReference type="GO" id="GO:0003899">
    <property type="term" value="F:DNA-directed RNA polymerase activity"/>
    <property type="evidence" value="ECO:0007669"/>
    <property type="project" value="UniProtKB-UniRule"/>
</dbReference>
<reference evidence="11 12" key="1">
    <citation type="submission" date="2018-06" db="EMBL/GenBank/DDBJ databases">
        <title>Extensive metabolic versatility and redundancy in microbially diverse, dynamic hydrothermal sediments.</title>
        <authorList>
            <person name="Dombrowski N."/>
            <person name="Teske A."/>
            <person name="Baker B.J."/>
        </authorList>
    </citation>
    <scope>NUCLEOTIDE SEQUENCE [LARGE SCALE GENOMIC DNA]</scope>
    <source>
        <strain evidence="11">B35_G9</strain>
    </source>
</reference>
<keyword evidence="5 10" id="KW-0808">Transferase</keyword>